<dbReference type="InterPro" id="IPR014842">
    <property type="entry name" value="AFT"/>
</dbReference>
<dbReference type="GO" id="GO:0045944">
    <property type="term" value="P:positive regulation of transcription by RNA polymerase II"/>
    <property type="evidence" value="ECO:0007669"/>
    <property type="project" value="InterPro"/>
</dbReference>
<dbReference type="HOGENOM" id="CLU_013727_0_0_1"/>
<protein>
    <submittedName>
        <fullName evidence="2">Pc21g00130 putative</fullName>
    </submittedName>
</protein>
<reference evidence="2" key="2">
    <citation type="submission" date="2011-02" db="EMBL/GenBank/DDBJ databases">
        <authorList>
            <person name="MacLean D."/>
        </authorList>
    </citation>
    <scope>NUCLEOTIDE SEQUENCE</scope>
</reference>
<dbReference type="GO" id="GO:0000981">
    <property type="term" value="F:DNA-binding transcription factor activity, RNA polymerase II-specific"/>
    <property type="evidence" value="ECO:0007669"/>
    <property type="project" value="InterPro"/>
</dbReference>
<dbReference type="AlphaFoldDB" id="F0WI88"/>
<dbReference type="InterPro" id="IPR018289">
    <property type="entry name" value="MULE_transposase_dom"/>
</dbReference>
<dbReference type="EMBL" id="FR824153">
    <property type="protein sequence ID" value="CCA20967.1"/>
    <property type="molecule type" value="Genomic_DNA"/>
</dbReference>
<name>F0WI88_9STRA</name>
<reference evidence="2" key="1">
    <citation type="journal article" date="2011" name="PLoS Biol.">
        <title>Gene gain and loss during evolution of obligate parasitism in the white rust pathogen of Arabidopsis thaliana.</title>
        <authorList>
            <person name="Kemen E."/>
            <person name="Gardiner A."/>
            <person name="Schultz-Larsen T."/>
            <person name="Kemen A.C."/>
            <person name="Balmuth A.L."/>
            <person name="Robert-Seilaniantz A."/>
            <person name="Bailey K."/>
            <person name="Holub E."/>
            <person name="Studholme D.J."/>
            <person name="Maclean D."/>
            <person name="Jones J.D."/>
        </authorList>
    </citation>
    <scope>NUCLEOTIDE SEQUENCE</scope>
</reference>
<gene>
    <name evidence="2" type="primary">AlNc14C108G6295</name>
    <name evidence="2" type="ORF">ALNC14_071100</name>
</gene>
<dbReference type="PANTHER" id="PTHR31569">
    <property type="entry name" value="SWIM-TYPE DOMAIN-CONTAINING PROTEIN"/>
    <property type="match status" value="1"/>
</dbReference>
<dbReference type="Pfam" id="PF08731">
    <property type="entry name" value="AFT"/>
    <property type="match status" value="1"/>
</dbReference>
<dbReference type="GO" id="GO:0010106">
    <property type="term" value="P:cellular response to iron ion starvation"/>
    <property type="evidence" value="ECO:0007669"/>
    <property type="project" value="InterPro"/>
</dbReference>
<dbReference type="InterPro" id="IPR052579">
    <property type="entry name" value="Zinc_finger_SWIM"/>
</dbReference>
<sequence>MSEKISCPAASTSFIAPLSTPPSPSVQYLTSQFISEPSLSTPSTIIVQENNMLPPPEVEYSTREQFEDAVQTFARGQGYAVTIKSSIAGKRVYLKCDRGALNVNKLGEERQRQTSSRRIGCPFLLSGNFSKRRGNWKLNFLECSHNRDLSLHPSGHSTHRNLTSTQADTVKKMTLAGTNAGALVNLSTLYNGRVNVRKEILHMRTPIQALFDDLQAFEFLHFHRCDENETITSFFFANKECVRLARQYHRVALMNCKYKRNKYRLPLRHIVGTTSSNSHFSVGFCFLKEEKKKDYTWALSKLATIWTPEMRPAVIVTDRELAVMTSIAKAISSSSHLLCIWHINKNILAKCKRQFETSEEWTAFLQPCCILVEANTEVEYEKLWKELSDSFKTKPKVLEYLANDWLIYKERFVNAWTSKYLYFGNKATSSVEGAHAYVEKFLQVSTGDLLSVLNKLTLALEHQKHQVTEVIIVGVYVDDFPVAASPADLVGDFFDAMGKLSIKYLVKVWKFLGMRAELSGEDGYMLNQQAAIEELPQQHGLWTRTACVPNAT</sequence>
<evidence type="ECO:0000313" key="2">
    <source>
        <dbReference type="EMBL" id="CCA20967.1"/>
    </source>
</evidence>
<dbReference type="Pfam" id="PF10551">
    <property type="entry name" value="MULE"/>
    <property type="match status" value="1"/>
</dbReference>
<dbReference type="PANTHER" id="PTHR31569:SF4">
    <property type="entry name" value="SWIM-TYPE DOMAIN-CONTAINING PROTEIN"/>
    <property type="match status" value="1"/>
</dbReference>
<evidence type="ECO:0000259" key="1">
    <source>
        <dbReference type="Pfam" id="PF10551"/>
    </source>
</evidence>
<organism evidence="2">
    <name type="scientific">Albugo laibachii Nc14</name>
    <dbReference type="NCBI Taxonomy" id="890382"/>
    <lineage>
        <taxon>Eukaryota</taxon>
        <taxon>Sar</taxon>
        <taxon>Stramenopiles</taxon>
        <taxon>Oomycota</taxon>
        <taxon>Peronosporomycetes</taxon>
        <taxon>Albuginales</taxon>
        <taxon>Albuginaceae</taxon>
        <taxon>Albugo</taxon>
    </lineage>
</organism>
<accession>F0WI88</accession>
<feature type="domain" description="MULE transposase" evidence="1">
    <location>
        <begin position="257"/>
        <end position="346"/>
    </location>
</feature>
<proteinExistence type="predicted"/>